<sequence length="274" mass="30036">MTISTAGMIEAVRTAANMTKTQEEQDVLNSIANRIEILTAANAGMDLQLNSIRAALNIPINISVQAGVIAETTRLNEEVLSLRSQLSESVSLANKLRRTAKEHQEENQQLRTKLDAYDRAAKEPVATVDIQSGRPDGKKFALVYSSAMHTLPDDVYHLFTAPPLPVVPRTLLRELVDVVWQEAKESTEVPSTKWADELIGKVFPPAQAQPVVPDEVTEFTKPNSSYEWRKGYNACIAALQSGNPVWSGIDWAKGCGPAPQTATDNIKPTGEHHD</sequence>
<comment type="caution">
    <text evidence="2">The sequence shown here is derived from an EMBL/GenBank/DDBJ whole genome shotgun (WGS) entry which is preliminary data.</text>
</comment>
<accession>A0ABR5ZAR7</accession>
<protein>
    <submittedName>
        <fullName evidence="2">Uncharacterized protein</fullName>
    </submittedName>
</protein>
<dbReference type="Proteomes" id="UP000530038">
    <property type="component" value="Unassembled WGS sequence"/>
</dbReference>
<evidence type="ECO:0000256" key="1">
    <source>
        <dbReference type="SAM" id="Coils"/>
    </source>
</evidence>
<proteinExistence type="predicted"/>
<evidence type="ECO:0000313" key="3">
    <source>
        <dbReference type="Proteomes" id="UP000530038"/>
    </source>
</evidence>
<keyword evidence="3" id="KW-1185">Reference proteome</keyword>
<feature type="coiled-coil region" evidence="1">
    <location>
        <begin position="86"/>
        <end position="120"/>
    </location>
</feature>
<gene>
    <name evidence="2" type="ORF">H2Y56_06010</name>
</gene>
<evidence type="ECO:0000313" key="2">
    <source>
        <dbReference type="EMBL" id="MBA5231673.1"/>
    </source>
</evidence>
<name>A0ABR5ZAR7_9GAMM</name>
<dbReference type="EMBL" id="JACERK010000002">
    <property type="protein sequence ID" value="MBA5231673.1"/>
    <property type="molecule type" value="Genomic_DNA"/>
</dbReference>
<dbReference type="RefSeq" id="WP_181828921.1">
    <property type="nucleotide sequence ID" value="NZ_CP104757.1"/>
</dbReference>
<organism evidence="2 3">
    <name type="scientific">Pectobacterium aroidearum</name>
    <dbReference type="NCBI Taxonomy" id="1201031"/>
    <lineage>
        <taxon>Bacteria</taxon>
        <taxon>Pseudomonadati</taxon>
        <taxon>Pseudomonadota</taxon>
        <taxon>Gammaproteobacteria</taxon>
        <taxon>Enterobacterales</taxon>
        <taxon>Pectobacteriaceae</taxon>
        <taxon>Pectobacterium</taxon>
    </lineage>
</organism>
<keyword evidence="1" id="KW-0175">Coiled coil</keyword>
<reference evidence="2 3" key="1">
    <citation type="submission" date="2020-07" db="EMBL/GenBank/DDBJ databases">
        <title>Characterization of Pectobacterium aroidearum strains causing soft rot on Amorphophallus konjac.</title>
        <authorList>
            <person name="Xie H."/>
        </authorList>
    </citation>
    <scope>NUCLEOTIDE SEQUENCE [LARGE SCALE GENOMIC DNA]</scope>
    <source>
        <strain evidence="2 3">MY10</strain>
    </source>
</reference>